<proteinExistence type="predicted"/>
<evidence type="ECO:0000313" key="3">
    <source>
        <dbReference type="Proteomes" id="UP000639396"/>
    </source>
</evidence>
<feature type="transmembrane region" description="Helical" evidence="1">
    <location>
        <begin position="113"/>
        <end position="134"/>
    </location>
</feature>
<feature type="transmembrane region" description="Helical" evidence="1">
    <location>
        <begin position="217"/>
        <end position="235"/>
    </location>
</feature>
<gene>
    <name evidence="2" type="ORF">IDH45_19430</name>
</gene>
<feature type="transmembrane region" description="Helical" evidence="1">
    <location>
        <begin position="12"/>
        <end position="31"/>
    </location>
</feature>
<accession>A0A927CCI4</accession>
<reference evidence="2" key="1">
    <citation type="submission" date="2020-09" db="EMBL/GenBank/DDBJ databases">
        <title>A novel bacterium of genus Paenibacillus, isolated from South China Sea.</title>
        <authorList>
            <person name="Huang H."/>
            <person name="Mo K."/>
            <person name="Hu Y."/>
        </authorList>
    </citation>
    <scope>NUCLEOTIDE SEQUENCE</scope>
    <source>
        <strain evidence="2">IB182363</strain>
    </source>
</reference>
<comment type="caution">
    <text evidence="2">The sequence shown here is derived from an EMBL/GenBank/DDBJ whole genome shotgun (WGS) entry which is preliminary data.</text>
</comment>
<sequence length="241" mass="25684">MISWGPFAIQTGLLAVIAAALTAIAAVHLMARAAGGSNDSHAKEAAELLQNAAFIALIVWKFGHVLFAPAVVWERPSALLLLSGGTREAFVAMLVAGVYLVVRLRRRAIPIRLFLDLAAFGAVLAVIVYAAIDWNYGKPTSLPWGMSLNDPEFRYHPVSAYTMLAAAFVALLLWMRRGQAGTGELYRAGSIYMGLGLLAVSFGAVPKPAVLLLSSDQWWAIALAGIGIVSSTLSHNKAEGR</sequence>
<keyword evidence="1" id="KW-1133">Transmembrane helix</keyword>
<feature type="transmembrane region" description="Helical" evidence="1">
    <location>
        <begin position="78"/>
        <end position="101"/>
    </location>
</feature>
<organism evidence="2 3">
    <name type="scientific">Paenibacillus oceani</name>
    <dbReference type="NCBI Taxonomy" id="2772510"/>
    <lineage>
        <taxon>Bacteria</taxon>
        <taxon>Bacillati</taxon>
        <taxon>Bacillota</taxon>
        <taxon>Bacilli</taxon>
        <taxon>Bacillales</taxon>
        <taxon>Paenibacillaceae</taxon>
        <taxon>Paenibacillus</taxon>
    </lineage>
</organism>
<dbReference type="EMBL" id="JACXJA010000027">
    <property type="protein sequence ID" value="MBD2864158.1"/>
    <property type="molecule type" value="Genomic_DNA"/>
</dbReference>
<protein>
    <recommendedName>
        <fullName evidence="4">Prolipoprotein diacylglyceryl transferase</fullName>
    </recommendedName>
</protein>
<keyword evidence="1" id="KW-0812">Transmembrane</keyword>
<keyword evidence="1" id="KW-0472">Membrane</keyword>
<dbReference type="Proteomes" id="UP000639396">
    <property type="component" value="Unassembled WGS sequence"/>
</dbReference>
<dbReference type="RefSeq" id="WP_190929783.1">
    <property type="nucleotide sequence ID" value="NZ_JACXJA010000027.1"/>
</dbReference>
<feature type="transmembrane region" description="Helical" evidence="1">
    <location>
        <begin position="185"/>
        <end position="205"/>
    </location>
</feature>
<keyword evidence="3" id="KW-1185">Reference proteome</keyword>
<evidence type="ECO:0000256" key="1">
    <source>
        <dbReference type="SAM" id="Phobius"/>
    </source>
</evidence>
<evidence type="ECO:0008006" key="4">
    <source>
        <dbReference type="Google" id="ProtNLM"/>
    </source>
</evidence>
<evidence type="ECO:0000313" key="2">
    <source>
        <dbReference type="EMBL" id="MBD2864158.1"/>
    </source>
</evidence>
<dbReference type="AlphaFoldDB" id="A0A927CCI4"/>
<feature type="transmembrane region" description="Helical" evidence="1">
    <location>
        <begin position="154"/>
        <end position="173"/>
    </location>
</feature>
<feature type="transmembrane region" description="Helical" evidence="1">
    <location>
        <begin position="52"/>
        <end position="72"/>
    </location>
</feature>
<name>A0A927CCI4_9BACL</name>